<feature type="domain" description="Pyruvate flavodoxin/ferredoxin oxidoreductase pyrimidine binding" evidence="2">
    <location>
        <begin position="23"/>
        <end position="240"/>
    </location>
</feature>
<dbReference type="CDD" id="cd07034">
    <property type="entry name" value="TPP_PYR_PFOR_IOR-alpha_like"/>
    <property type="match status" value="1"/>
</dbReference>
<dbReference type="GO" id="GO:0006979">
    <property type="term" value="P:response to oxidative stress"/>
    <property type="evidence" value="ECO:0007669"/>
    <property type="project" value="TreeGrafter"/>
</dbReference>
<accession>A0A0X3UCA3</accession>
<dbReference type="GO" id="GO:0016491">
    <property type="term" value="F:oxidoreductase activity"/>
    <property type="evidence" value="ECO:0007669"/>
    <property type="project" value="UniProtKB-KW"/>
</dbReference>
<feature type="domain" description="Pyruvate:ferredoxin oxidoreductase core" evidence="3">
    <location>
        <begin position="265"/>
        <end position="364"/>
    </location>
</feature>
<dbReference type="Proteomes" id="UP000053791">
    <property type="component" value="Unassembled WGS sequence"/>
</dbReference>
<dbReference type="Pfam" id="PF01855">
    <property type="entry name" value="POR_N"/>
    <property type="match status" value="1"/>
</dbReference>
<dbReference type="EMBL" id="LQBQ01000001">
    <property type="protein sequence ID" value="KUJ85454.1"/>
    <property type="molecule type" value="Genomic_DNA"/>
</dbReference>
<evidence type="ECO:0000313" key="5">
    <source>
        <dbReference type="Proteomes" id="UP000053791"/>
    </source>
</evidence>
<dbReference type="SUPFAM" id="SSF52518">
    <property type="entry name" value="Thiamin diphosphate-binding fold (THDP-binding)"/>
    <property type="match status" value="1"/>
</dbReference>
<dbReference type="Gene3D" id="3.40.50.970">
    <property type="match status" value="1"/>
</dbReference>
<dbReference type="STRING" id="1685379.AVO45_00165"/>
<proteinExistence type="predicted"/>
<evidence type="ECO:0000259" key="2">
    <source>
        <dbReference type="Pfam" id="PF01855"/>
    </source>
</evidence>
<gene>
    <name evidence="4" type="ORF">AVO45_00165</name>
</gene>
<dbReference type="InterPro" id="IPR002880">
    <property type="entry name" value="Pyrv_Fd/Flavodoxin_OxRdtase_N"/>
</dbReference>
<organism evidence="4 5">
    <name type="scientific">Ruegeria marisrubri</name>
    <dbReference type="NCBI Taxonomy" id="1685379"/>
    <lineage>
        <taxon>Bacteria</taxon>
        <taxon>Pseudomonadati</taxon>
        <taxon>Pseudomonadota</taxon>
        <taxon>Alphaproteobacteria</taxon>
        <taxon>Rhodobacterales</taxon>
        <taxon>Roseobacteraceae</taxon>
        <taxon>Ruegeria</taxon>
    </lineage>
</organism>
<dbReference type="PANTHER" id="PTHR32154:SF0">
    <property type="entry name" value="PYRUVATE-FLAVODOXIN OXIDOREDUCTASE-RELATED"/>
    <property type="match status" value="1"/>
</dbReference>
<dbReference type="InterPro" id="IPR029061">
    <property type="entry name" value="THDP-binding"/>
</dbReference>
<evidence type="ECO:0000313" key="4">
    <source>
        <dbReference type="EMBL" id="KUJ85454.1"/>
    </source>
</evidence>
<evidence type="ECO:0000259" key="3">
    <source>
        <dbReference type="Pfam" id="PF17147"/>
    </source>
</evidence>
<dbReference type="OrthoDB" id="9794954at2"/>
<name>A0A0X3UCA3_9RHOB</name>
<dbReference type="SUPFAM" id="SSF52922">
    <property type="entry name" value="TK C-terminal domain-like"/>
    <property type="match status" value="1"/>
</dbReference>
<dbReference type="Pfam" id="PF17147">
    <property type="entry name" value="PFOR_II"/>
    <property type="match status" value="1"/>
</dbReference>
<dbReference type="AlphaFoldDB" id="A0A0X3UCA3"/>
<evidence type="ECO:0008006" key="6">
    <source>
        <dbReference type="Google" id="ProtNLM"/>
    </source>
</evidence>
<dbReference type="Gene3D" id="3.40.50.920">
    <property type="match status" value="1"/>
</dbReference>
<reference evidence="4 5" key="1">
    <citation type="submission" date="2015-12" db="EMBL/GenBank/DDBJ databases">
        <authorList>
            <person name="Shamseldin A."/>
            <person name="Moawad H."/>
            <person name="Abd El-Rahim W.M."/>
            <person name="Sadowsky M.J."/>
        </authorList>
    </citation>
    <scope>NUCLEOTIDE SEQUENCE [LARGE SCALE GENOMIC DNA]</scope>
    <source>
        <strain evidence="4 5">ZGT118</strain>
    </source>
</reference>
<dbReference type="RefSeq" id="WP_068343141.1">
    <property type="nucleotide sequence ID" value="NZ_LQBQ01000001.1"/>
</dbReference>
<keyword evidence="1" id="KW-0560">Oxidoreductase</keyword>
<dbReference type="InterPro" id="IPR050722">
    <property type="entry name" value="Pyruvate:ferred/Flavod_OxRd"/>
</dbReference>
<sequence>MNAPLFTEDLKLLNGNHAVAWGVCLAEPDVAPVYPITPQTPILEKLIDFESRGACQIELLTPESEHSAMAAAIAASATGARVFTATSSQGLLLMHELLHYASGARTPIVLFNVNRTPAAPWGFWPDQIDSLSQRDTGWVQLYSESPQESLDSVIQAFRIAEAVNLPVMVNHDAFYVSHSVEPVSIPDAGMVRDFLPRIPREIQLGDGTGRSLGAPIDQAAWNLTRREMDAAMKRVENVSEQAGSEWERLTGRPSAPLEFYRCEDAEIVYVTMGSMSGTVREVVDLLRESGVPAGLLKVRLFRPLPVQALRHALAGTSCAIVLDRNYSPGTGGVLHQELKAGLFGMENPPRVHGMLAGVGGVNVPVGSIAKLAADCRNAEQTAEPVWVE</sequence>
<dbReference type="InterPro" id="IPR033412">
    <property type="entry name" value="PFOR_II"/>
</dbReference>
<keyword evidence="5" id="KW-1185">Reference proteome</keyword>
<evidence type="ECO:0000256" key="1">
    <source>
        <dbReference type="ARBA" id="ARBA00023002"/>
    </source>
</evidence>
<comment type="caution">
    <text evidence="4">The sequence shown here is derived from an EMBL/GenBank/DDBJ whole genome shotgun (WGS) entry which is preliminary data.</text>
</comment>
<protein>
    <recommendedName>
        <fullName evidence="6">Pyruvate ferredoxin oxidoreductase</fullName>
    </recommendedName>
</protein>
<dbReference type="PANTHER" id="PTHR32154">
    <property type="entry name" value="PYRUVATE-FLAVODOXIN OXIDOREDUCTASE-RELATED"/>
    <property type="match status" value="1"/>
</dbReference>
<dbReference type="FunFam" id="3.40.50.970:FF:000012">
    <property type="entry name" value="Pyruvate:ferredoxin (Flavodoxin) oxidoreductase"/>
    <property type="match status" value="1"/>
</dbReference>
<dbReference type="InterPro" id="IPR009014">
    <property type="entry name" value="Transketo_C/PFOR_II"/>
</dbReference>